<reference evidence="2 3" key="1">
    <citation type="journal article" date="2019" name="Sci. Rep.">
        <title>Orb-weaving spider Araneus ventricosus genome elucidates the spidroin gene catalogue.</title>
        <authorList>
            <person name="Kono N."/>
            <person name="Nakamura H."/>
            <person name="Ohtoshi R."/>
            <person name="Moran D.A.P."/>
            <person name="Shinohara A."/>
            <person name="Yoshida Y."/>
            <person name="Fujiwara M."/>
            <person name="Mori M."/>
            <person name="Tomita M."/>
            <person name="Arakawa K."/>
        </authorList>
    </citation>
    <scope>NUCLEOTIDE SEQUENCE [LARGE SCALE GENOMIC DNA]</scope>
</reference>
<evidence type="ECO:0000313" key="3">
    <source>
        <dbReference type="Proteomes" id="UP000499080"/>
    </source>
</evidence>
<feature type="compositionally biased region" description="Gly residues" evidence="1">
    <location>
        <begin position="85"/>
        <end position="94"/>
    </location>
</feature>
<evidence type="ECO:0000313" key="2">
    <source>
        <dbReference type="EMBL" id="GBN12897.1"/>
    </source>
</evidence>
<proteinExistence type="predicted"/>
<protein>
    <submittedName>
        <fullName evidence="2">Uncharacterized protein</fullName>
    </submittedName>
</protein>
<accession>A0A4Y2LHU2</accession>
<comment type="caution">
    <text evidence="2">The sequence shown here is derived from an EMBL/GenBank/DDBJ whole genome shotgun (WGS) entry which is preliminary data.</text>
</comment>
<keyword evidence="3" id="KW-1185">Reference proteome</keyword>
<name>A0A4Y2LHU2_ARAVE</name>
<organism evidence="2 3">
    <name type="scientific">Araneus ventricosus</name>
    <name type="common">Orbweaver spider</name>
    <name type="synonym">Epeira ventricosa</name>
    <dbReference type="NCBI Taxonomy" id="182803"/>
    <lineage>
        <taxon>Eukaryota</taxon>
        <taxon>Metazoa</taxon>
        <taxon>Ecdysozoa</taxon>
        <taxon>Arthropoda</taxon>
        <taxon>Chelicerata</taxon>
        <taxon>Arachnida</taxon>
        <taxon>Araneae</taxon>
        <taxon>Araneomorphae</taxon>
        <taxon>Entelegynae</taxon>
        <taxon>Araneoidea</taxon>
        <taxon>Araneidae</taxon>
        <taxon>Araneus</taxon>
    </lineage>
</organism>
<sequence>MGYSYLFQNGMFGTREGKNNRQGRKPMKNSIVAGKSRISNQTKFRHFVSRFFGETLWESSQHIRRLTRSTPCNEGSKSENRGVREGIGGFEDQL</sequence>
<dbReference type="AlphaFoldDB" id="A0A4Y2LHU2"/>
<evidence type="ECO:0000256" key="1">
    <source>
        <dbReference type="SAM" id="MobiDB-lite"/>
    </source>
</evidence>
<feature type="region of interest" description="Disordered" evidence="1">
    <location>
        <begin position="67"/>
        <end position="94"/>
    </location>
</feature>
<dbReference type="Proteomes" id="UP000499080">
    <property type="component" value="Unassembled WGS sequence"/>
</dbReference>
<dbReference type="EMBL" id="BGPR01005732">
    <property type="protein sequence ID" value="GBN12897.1"/>
    <property type="molecule type" value="Genomic_DNA"/>
</dbReference>
<gene>
    <name evidence="2" type="ORF">AVEN_50374_1</name>
</gene>